<gene>
    <name evidence="4" type="primary">LOC104601683</name>
</gene>
<dbReference type="PANTHER" id="PTHR33223:SF10">
    <property type="entry name" value="AMINOTRANSFERASE-LIKE PLANT MOBILE DOMAIN-CONTAINING PROTEIN"/>
    <property type="match status" value="1"/>
</dbReference>
<dbReference type="OMA" id="HFISSKR"/>
<sequence>MDAFTSDIISKPFLPHFKALALEMYDGMTDLDDHLESFKAFMLLYSSWEKFASLFLTHFISSKRSQKSIVSLMPVKQKRGESLRSYIDHFKKEEIEVQDLDPMVSMHAAINGLLPGSTLRCSVAKIAPKFKAEFLKKAQKYITAEEASIGDRQVGEIDCQHGSPEKRRKNGDHCSNNSNNKKPPTPGLAYNQYTPLNSTWTQILMQVEKEEYMKWPKKMKRNPKRGNPEKYYNYHRDTSHDKDCYELKNEIESVIRHSHLK</sequence>
<feature type="domain" description="Retrotransposon gag" evidence="2">
    <location>
        <begin position="46"/>
        <end position="114"/>
    </location>
</feature>
<keyword evidence="3" id="KW-1185">Reference proteome</keyword>
<organism evidence="3 4">
    <name type="scientific">Nelumbo nucifera</name>
    <name type="common">Sacred lotus</name>
    <dbReference type="NCBI Taxonomy" id="4432"/>
    <lineage>
        <taxon>Eukaryota</taxon>
        <taxon>Viridiplantae</taxon>
        <taxon>Streptophyta</taxon>
        <taxon>Embryophyta</taxon>
        <taxon>Tracheophyta</taxon>
        <taxon>Spermatophyta</taxon>
        <taxon>Magnoliopsida</taxon>
        <taxon>Proteales</taxon>
        <taxon>Nelumbonaceae</taxon>
        <taxon>Nelumbo</taxon>
    </lineage>
</organism>
<dbReference type="eggNOG" id="ENOG502SSWU">
    <property type="taxonomic scope" value="Eukaryota"/>
</dbReference>
<evidence type="ECO:0000256" key="1">
    <source>
        <dbReference type="SAM" id="MobiDB-lite"/>
    </source>
</evidence>
<dbReference type="GeneID" id="104601683"/>
<proteinExistence type="predicted"/>
<dbReference type="AlphaFoldDB" id="A0A1U8AD73"/>
<dbReference type="InterPro" id="IPR005162">
    <property type="entry name" value="Retrotrans_gag_dom"/>
</dbReference>
<feature type="compositionally biased region" description="Basic and acidic residues" evidence="1">
    <location>
        <begin position="155"/>
        <end position="165"/>
    </location>
</feature>
<evidence type="ECO:0000259" key="2">
    <source>
        <dbReference type="Pfam" id="PF03732"/>
    </source>
</evidence>
<feature type="region of interest" description="Disordered" evidence="1">
    <location>
        <begin position="155"/>
        <end position="190"/>
    </location>
</feature>
<dbReference type="OrthoDB" id="1740536at2759"/>
<evidence type="ECO:0000313" key="3">
    <source>
        <dbReference type="Proteomes" id="UP000189703"/>
    </source>
</evidence>
<dbReference type="KEGG" id="nnu:104601683"/>
<dbReference type="PANTHER" id="PTHR33223">
    <property type="entry name" value="CCHC-TYPE DOMAIN-CONTAINING PROTEIN"/>
    <property type="match status" value="1"/>
</dbReference>
<dbReference type="RefSeq" id="XP_010263424.1">
    <property type="nucleotide sequence ID" value="XM_010265122.1"/>
</dbReference>
<dbReference type="InParanoid" id="A0A1U8AD73"/>
<accession>A0A1U8AD73</accession>
<name>A0A1U8AD73_NELNU</name>
<evidence type="ECO:0000313" key="4">
    <source>
        <dbReference type="RefSeq" id="XP_010263424.1"/>
    </source>
</evidence>
<reference evidence="4" key="1">
    <citation type="submission" date="2025-08" db="UniProtKB">
        <authorList>
            <consortium name="RefSeq"/>
        </authorList>
    </citation>
    <scope>IDENTIFICATION</scope>
</reference>
<protein>
    <submittedName>
        <fullName evidence="4">Uncharacterized protein LOC104601683</fullName>
    </submittedName>
</protein>
<dbReference type="Pfam" id="PF03732">
    <property type="entry name" value="Retrotrans_gag"/>
    <property type="match status" value="1"/>
</dbReference>
<dbReference type="Proteomes" id="UP000189703">
    <property type="component" value="Unplaced"/>
</dbReference>